<dbReference type="EMBL" id="LXQA010006489">
    <property type="protein sequence ID" value="MCH84236.1"/>
    <property type="molecule type" value="Genomic_DNA"/>
</dbReference>
<dbReference type="InterPro" id="IPR029044">
    <property type="entry name" value="Nucleotide-diphossugar_trans"/>
</dbReference>
<dbReference type="Gene3D" id="3.90.550.10">
    <property type="entry name" value="Spore Coat Polysaccharide Biosynthesis Protein SpsA, Chain A"/>
    <property type="match status" value="1"/>
</dbReference>
<dbReference type="InterPro" id="IPR039741">
    <property type="entry name" value="UDP-sugar_pyrophosphorylase"/>
</dbReference>
<gene>
    <name evidence="1" type="ORF">A2U01_0005067</name>
</gene>
<feature type="non-terminal residue" evidence="1">
    <location>
        <position position="1"/>
    </location>
</feature>
<accession>A0A392M9W8</accession>
<reference evidence="1 2" key="1">
    <citation type="journal article" date="2018" name="Front. Plant Sci.">
        <title>Red Clover (Trifolium pratense) and Zigzag Clover (T. medium) - A Picture of Genomic Similarities and Differences.</title>
        <authorList>
            <person name="Dluhosova J."/>
            <person name="Istvanek J."/>
            <person name="Nedelnik J."/>
            <person name="Repkova J."/>
        </authorList>
    </citation>
    <scope>NUCLEOTIDE SEQUENCE [LARGE SCALE GENOMIC DNA]</scope>
    <source>
        <strain evidence="2">cv. 10/8</strain>
        <tissue evidence="1">Leaf</tissue>
    </source>
</reference>
<evidence type="ECO:0000313" key="2">
    <source>
        <dbReference type="Proteomes" id="UP000265520"/>
    </source>
</evidence>
<dbReference type="PANTHER" id="PTHR11952">
    <property type="entry name" value="UDP- GLUCOSE PYROPHOSPHORYLASE"/>
    <property type="match status" value="1"/>
</dbReference>
<dbReference type="AlphaFoldDB" id="A0A392M9W8"/>
<keyword evidence="2" id="KW-1185">Reference proteome</keyword>
<evidence type="ECO:0000313" key="1">
    <source>
        <dbReference type="EMBL" id="MCH84236.1"/>
    </source>
</evidence>
<comment type="caution">
    <text evidence="1">The sequence shown here is derived from an EMBL/GenBank/DDBJ whole genome shotgun (WGS) entry which is preliminary data.</text>
</comment>
<sequence length="84" mass="9367">YKDASKTAFKSSTRLECMMQDYPKTLPPTARVGFTVMETWFAYAPVKNNAEDAAKVPKGNPYHSATSGEMAIYRANSIILKKVM</sequence>
<dbReference type="PANTHER" id="PTHR11952:SF9">
    <property type="entry name" value="UDP-SUGAR PYROPHOSPHORYLASE"/>
    <property type="match status" value="1"/>
</dbReference>
<organism evidence="1 2">
    <name type="scientific">Trifolium medium</name>
    <dbReference type="NCBI Taxonomy" id="97028"/>
    <lineage>
        <taxon>Eukaryota</taxon>
        <taxon>Viridiplantae</taxon>
        <taxon>Streptophyta</taxon>
        <taxon>Embryophyta</taxon>
        <taxon>Tracheophyta</taxon>
        <taxon>Spermatophyta</taxon>
        <taxon>Magnoliopsida</taxon>
        <taxon>eudicotyledons</taxon>
        <taxon>Gunneridae</taxon>
        <taxon>Pentapetalae</taxon>
        <taxon>rosids</taxon>
        <taxon>fabids</taxon>
        <taxon>Fabales</taxon>
        <taxon>Fabaceae</taxon>
        <taxon>Papilionoideae</taxon>
        <taxon>50 kb inversion clade</taxon>
        <taxon>NPAAA clade</taxon>
        <taxon>Hologalegina</taxon>
        <taxon>IRL clade</taxon>
        <taxon>Trifolieae</taxon>
        <taxon>Trifolium</taxon>
    </lineage>
</organism>
<proteinExistence type="predicted"/>
<dbReference type="SUPFAM" id="SSF53448">
    <property type="entry name" value="Nucleotide-diphospho-sugar transferases"/>
    <property type="match status" value="1"/>
</dbReference>
<dbReference type="GO" id="GO:0003977">
    <property type="term" value="F:UDP-N-acetylglucosamine diphosphorylase activity"/>
    <property type="evidence" value="ECO:0007669"/>
    <property type="project" value="TreeGrafter"/>
</dbReference>
<dbReference type="Proteomes" id="UP000265520">
    <property type="component" value="Unassembled WGS sequence"/>
</dbReference>
<protein>
    <submittedName>
        <fullName evidence="1">UDP-sugar pyrophospharylase-like</fullName>
    </submittedName>
</protein>
<dbReference type="GO" id="GO:0006048">
    <property type="term" value="P:UDP-N-acetylglucosamine biosynthetic process"/>
    <property type="evidence" value="ECO:0007669"/>
    <property type="project" value="TreeGrafter"/>
</dbReference>
<name>A0A392M9W8_9FABA</name>